<feature type="compositionally biased region" description="Polar residues" evidence="1">
    <location>
        <begin position="327"/>
        <end position="340"/>
    </location>
</feature>
<dbReference type="SMART" id="SM00959">
    <property type="entry name" value="Rho_N"/>
    <property type="match status" value="1"/>
</dbReference>
<dbReference type="Proteomes" id="UP001362999">
    <property type="component" value="Unassembled WGS sequence"/>
</dbReference>
<feature type="compositionally biased region" description="Polar residues" evidence="1">
    <location>
        <begin position="146"/>
        <end position="156"/>
    </location>
</feature>
<accession>A0AAW0DA97</accession>
<feature type="region of interest" description="Disordered" evidence="1">
    <location>
        <begin position="42"/>
        <end position="386"/>
    </location>
</feature>
<comment type="caution">
    <text evidence="3">The sequence shown here is derived from an EMBL/GenBank/DDBJ whole genome shotgun (WGS) entry which is preliminary data.</text>
</comment>
<dbReference type="InterPro" id="IPR011112">
    <property type="entry name" value="Rho-like_N"/>
</dbReference>
<evidence type="ECO:0000313" key="4">
    <source>
        <dbReference type="Proteomes" id="UP001362999"/>
    </source>
</evidence>
<evidence type="ECO:0000313" key="3">
    <source>
        <dbReference type="EMBL" id="KAK7048247.1"/>
    </source>
</evidence>
<organism evidence="3 4">
    <name type="scientific">Favolaschia claudopus</name>
    <dbReference type="NCBI Taxonomy" id="2862362"/>
    <lineage>
        <taxon>Eukaryota</taxon>
        <taxon>Fungi</taxon>
        <taxon>Dikarya</taxon>
        <taxon>Basidiomycota</taxon>
        <taxon>Agaricomycotina</taxon>
        <taxon>Agaricomycetes</taxon>
        <taxon>Agaricomycetidae</taxon>
        <taxon>Agaricales</taxon>
        <taxon>Marasmiineae</taxon>
        <taxon>Mycenaceae</taxon>
        <taxon>Favolaschia</taxon>
    </lineage>
</organism>
<feature type="compositionally biased region" description="Basic residues" evidence="1">
    <location>
        <begin position="125"/>
        <end position="140"/>
    </location>
</feature>
<feature type="compositionally biased region" description="Polar residues" evidence="1">
    <location>
        <begin position="98"/>
        <end position="110"/>
    </location>
</feature>
<keyword evidence="4" id="KW-1185">Reference proteome</keyword>
<reference evidence="3 4" key="1">
    <citation type="journal article" date="2024" name="J Genomics">
        <title>Draft genome sequencing and assembly of Favolaschia claudopus CIRM-BRFM 2984 isolated from oak limbs.</title>
        <authorList>
            <person name="Navarro D."/>
            <person name="Drula E."/>
            <person name="Chaduli D."/>
            <person name="Cazenave R."/>
            <person name="Ahrendt S."/>
            <person name="Wang J."/>
            <person name="Lipzen A."/>
            <person name="Daum C."/>
            <person name="Barry K."/>
            <person name="Grigoriev I.V."/>
            <person name="Favel A."/>
            <person name="Rosso M.N."/>
            <person name="Martin F."/>
        </authorList>
    </citation>
    <scope>NUCLEOTIDE SEQUENCE [LARGE SCALE GENOMIC DNA]</scope>
    <source>
        <strain evidence="3 4">CIRM-BRFM 2984</strain>
    </source>
</reference>
<dbReference type="AlphaFoldDB" id="A0AAW0DA97"/>
<dbReference type="EMBL" id="JAWWNJ010000009">
    <property type="protein sequence ID" value="KAK7048247.1"/>
    <property type="molecule type" value="Genomic_DNA"/>
</dbReference>
<protein>
    <recommendedName>
        <fullName evidence="2">Rho termination factor-like N-terminal domain-containing protein</fullName>
    </recommendedName>
</protein>
<evidence type="ECO:0000259" key="2">
    <source>
        <dbReference type="SMART" id="SM00959"/>
    </source>
</evidence>
<sequence>MTEDELKKLTVPQLKSLCKEKKITGYSKLAKDAIIQRLLASLPSSSSSSSVIPSTVTHPARSQAASDIKSTLDEPTFLPNASVPVASAASSSLPLNATSEASSISASQAPLNRGTDTIAPPHAAEKKKKSAAKPRPKKKDHPSASHKVQSSNTKSTLDAIVSPTPAASSLADPASTSNPSASFQVEQGTRNPISVDADPRKPPSKKRKEAPTSTNPISADVESAPSLHPKKRKLPLEEDSPDSDSNALNQGFKIPALPDRTKVPTKSATIVDDPPTTISGSLSFTPKPNSSPKNNKMVNKPSASSIPNPADTATPSSTVSKRKKIDSSTNSSKPFTSRGTVGQDDTPPTLQNISSTGETDPPRKVAKRPLALPSSTPTAKKQKLSPLLPIAKSSTVLTPQLPPSILPSLATTATAKLPQPKGKRFLPLVVTKKPAVSIPTQPPPLISTTIPTVNKDAPLFHLDFPPVAPPPSMTTITLPPKRSERKNVPRLSLLLSHVGDEDLKNCVFVSRVFRYAVYISAFHRLNRDYPGKRLSMVLMKYPAATTNTWPYLQQRRREVLTRKSEYASSFLSRAFAGCTTNPISDRLWTSPAHERQIVVALRFLLTRLFFQVSVGGEKEGRGWNEGQIVDAQELVKDEIWMITVRHSTSTESFYVLEPTCEPLTSVPTSTSAEVPVRADWSAYIAHRAAPASAQNSPARRLLDYLSWPNHEEYQLGISRIWQKRIEGEGEIGRKKCIVAERYILACVVANSLSGRYMSATQMAQEFAGLSDVLPARVAASPKVNLFLPAHHHVESVHFTTAGRPLHVALAIVQTPARFYYILRDNGMQVGCEEDGVAEVWMNILGCDNSGVAL</sequence>
<proteinExistence type="predicted"/>
<feature type="compositionally biased region" description="Polar residues" evidence="1">
    <location>
        <begin position="276"/>
        <end position="319"/>
    </location>
</feature>
<evidence type="ECO:0000256" key="1">
    <source>
        <dbReference type="SAM" id="MobiDB-lite"/>
    </source>
</evidence>
<feature type="compositionally biased region" description="Polar residues" evidence="1">
    <location>
        <begin position="346"/>
        <end position="358"/>
    </location>
</feature>
<feature type="compositionally biased region" description="Polar residues" evidence="1">
    <location>
        <begin position="174"/>
        <end position="192"/>
    </location>
</feature>
<dbReference type="GO" id="GO:0006353">
    <property type="term" value="P:DNA-templated transcription termination"/>
    <property type="evidence" value="ECO:0007669"/>
    <property type="project" value="InterPro"/>
</dbReference>
<feature type="compositionally biased region" description="Low complexity" evidence="1">
    <location>
        <begin position="78"/>
        <end position="97"/>
    </location>
</feature>
<feature type="domain" description="Rho termination factor-like N-terminal" evidence="2">
    <location>
        <begin position="5"/>
        <end position="47"/>
    </location>
</feature>
<gene>
    <name evidence="3" type="ORF">R3P38DRAFT_2868228</name>
</gene>
<name>A0AAW0DA97_9AGAR</name>